<evidence type="ECO:0000313" key="2">
    <source>
        <dbReference type="EMBL" id="MDQ7952282.1"/>
    </source>
</evidence>
<accession>A0AAP5C748</accession>
<dbReference type="AlphaFoldDB" id="A0AAP5C748"/>
<feature type="signal peptide" evidence="1">
    <location>
        <begin position="1"/>
        <end position="24"/>
    </location>
</feature>
<dbReference type="EMBL" id="JBHRFL010000038">
    <property type="protein sequence ID" value="MFC6071354.1"/>
    <property type="molecule type" value="Genomic_DNA"/>
</dbReference>
<dbReference type="Proteomes" id="UP001596115">
    <property type="component" value="Unassembled WGS sequence"/>
</dbReference>
<protein>
    <recommendedName>
        <fullName evidence="6">DUF2059 domain-containing protein</fullName>
    </recommendedName>
</protein>
<dbReference type="Proteomes" id="UP001240529">
    <property type="component" value="Unassembled WGS sequence"/>
</dbReference>
<dbReference type="GeneID" id="86936775"/>
<sequence length="187" mass="19883">MSSRLISSGLLALCGMLPLAMVQAGPADALSLARQVNEQIVHKHMREEVQAFAGAFNGSTMMPQDVPEGCRAQMREAVTGMYTAMTEHLKAGVEDPAYQRMLEQQLATVYSSDQLQAFLARRASTDTAALSADILSGPGLKDIEEAQKQKILDGLDEQSTSSPELAAALQAASAANAACERLQIDAS</sequence>
<dbReference type="RefSeq" id="WP_224328990.1">
    <property type="nucleotide sequence ID" value="NZ_CAXYTF010000018.1"/>
</dbReference>
<dbReference type="EMBL" id="JAVIAC010000005">
    <property type="protein sequence ID" value="MDQ7952282.1"/>
    <property type="molecule type" value="Genomic_DNA"/>
</dbReference>
<comment type="caution">
    <text evidence="2">The sequence shown here is derived from an EMBL/GenBank/DDBJ whole genome shotgun (WGS) entry which is preliminary data.</text>
</comment>
<reference evidence="2" key="1">
    <citation type="submission" date="2023-07" db="EMBL/GenBank/DDBJ databases">
        <authorList>
            <person name="Shahid S."/>
            <person name="Akbar M.Y."/>
            <person name="Ajmal W."/>
            <person name="Ansari A."/>
            <person name="Ghazanfar S."/>
        </authorList>
    </citation>
    <scope>NUCLEOTIDE SEQUENCE</scope>
    <source>
        <strain evidence="2">NIGAB</strain>
    </source>
</reference>
<evidence type="ECO:0000313" key="5">
    <source>
        <dbReference type="Proteomes" id="UP001596115"/>
    </source>
</evidence>
<reference evidence="3 5" key="2">
    <citation type="submission" date="2024-09" db="EMBL/GenBank/DDBJ databases">
        <title>Whole genome analysis of Stenotrophomonas geniculata MK-1, and its biological control impact on peanut foliage fungus diseases.</title>
        <authorList>
            <person name="Ahsan T."/>
        </authorList>
    </citation>
    <scope>NUCLEOTIDE SEQUENCE [LARGE SCALE GENOMIC DNA]</scope>
    <source>
        <strain evidence="3 5">MK-1</strain>
    </source>
</reference>
<organism evidence="2 4">
    <name type="scientific">Stenotrophomonas geniculata</name>
    <dbReference type="NCBI Taxonomy" id="86188"/>
    <lineage>
        <taxon>Bacteria</taxon>
        <taxon>Pseudomonadati</taxon>
        <taxon>Pseudomonadota</taxon>
        <taxon>Gammaproteobacteria</taxon>
        <taxon>Lysobacterales</taxon>
        <taxon>Lysobacteraceae</taxon>
        <taxon>Stenotrophomonas</taxon>
    </lineage>
</organism>
<evidence type="ECO:0000313" key="3">
    <source>
        <dbReference type="EMBL" id="MFC6071354.1"/>
    </source>
</evidence>
<name>A0AAP5C748_9GAMM</name>
<evidence type="ECO:0000313" key="4">
    <source>
        <dbReference type="Proteomes" id="UP001240529"/>
    </source>
</evidence>
<evidence type="ECO:0000256" key="1">
    <source>
        <dbReference type="SAM" id="SignalP"/>
    </source>
</evidence>
<gene>
    <name evidence="3" type="ORF">ACFLLB_17435</name>
    <name evidence="2" type="ORF">Q0031_10855</name>
</gene>
<keyword evidence="5" id="KW-1185">Reference proteome</keyword>
<evidence type="ECO:0008006" key="6">
    <source>
        <dbReference type="Google" id="ProtNLM"/>
    </source>
</evidence>
<proteinExistence type="predicted"/>
<feature type="chain" id="PRO_5042889493" description="DUF2059 domain-containing protein" evidence="1">
    <location>
        <begin position="25"/>
        <end position="187"/>
    </location>
</feature>
<keyword evidence="1" id="KW-0732">Signal</keyword>